<evidence type="ECO:0000256" key="5">
    <source>
        <dbReference type="ARBA" id="ARBA00014387"/>
    </source>
</evidence>
<evidence type="ECO:0000256" key="15">
    <source>
        <dbReference type="SAM" id="SignalP"/>
    </source>
</evidence>
<evidence type="ECO:0000256" key="10">
    <source>
        <dbReference type="ARBA" id="ARBA00022843"/>
    </source>
</evidence>
<keyword evidence="12" id="KW-0472">Membrane</keyword>
<keyword evidence="10" id="KW-0832">Ubl conjugation</keyword>
<keyword evidence="6" id="KW-1017">Isopeptide bond</keyword>
<dbReference type="EMBL" id="JBFDAA010000023">
    <property type="protein sequence ID" value="KAL1110297.1"/>
    <property type="molecule type" value="Genomic_DNA"/>
</dbReference>
<evidence type="ECO:0000256" key="2">
    <source>
        <dbReference type="ARBA" id="ARBA00004115"/>
    </source>
</evidence>
<evidence type="ECO:0000256" key="13">
    <source>
        <dbReference type="ARBA" id="ARBA00023157"/>
    </source>
</evidence>
<comment type="function">
    <text evidence="1">TRAP proteins are part of a complex whose function is to bind calcium to the ER membrane and thereby regulate the retention of ER resident proteins.</text>
</comment>
<feature type="chain" id="PRO_5044823311" description="Translocon-associated protein subunit delta" evidence="15">
    <location>
        <begin position="20"/>
        <end position="169"/>
    </location>
</feature>
<evidence type="ECO:0000313" key="16">
    <source>
        <dbReference type="EMBL" id="KAL1110297.1"/>
    </source>
</evidence>
<accession>A0ABD0XSZ0</accession>
<name>A0ABD0XSZ0_9HEMI</name>
<feature type="signal peptide" evidence="15">
    <location>
        <begin position="1"/>
        <end position="19"/>
    </location>
</feature>
<comment type="subunit">
    <text evidence="4">Heterotetramer of TRAP-alpha, TRAP-beta, TRAP-delta and TRAP-gamma.</text>
</comment>
<dbReference type="AlphaFoldDB" id="A0ABD0XSZ0"/>
<organism evidence="16 17">
    <name type="scientific">Ranatra chinensis</name>
    <dbReference type="NCBI Taxonomy" id="642074"/>
    <lineage>
        <taxon>Eukaryota</taxon>
        <taxon>Metazoa</taxon>
        <taxon>Ecdysozoa</taxon>
        <taxon>Arthropoda</taxon>
        <taxon>Hexapoda</taxon>
        <taxon>Insecta</taxon>
        <taxon>Pterygota</taxon>
        <taxon>Neoptera</taxon>
        <taxon>Paraneoptera</taxon>
        <taxon>Hemiptera</taxon>
        <taxon>Heteroptera</taxon>
        <taxon>Panheteroptera</taxon>
        <taxon>Nepomorpha</taxon>
        <taxon>Nepidae</taxon>
        <taxon>Ranatrinae</taxon>
        <taxon>Ranatra</taxon>
    </lineage>
</organism>
<keyword evidence="9" id="KW-0256">Endoplasmic reticulum</keyword>
<evidence type="ECO:0000256" key="6">
    <source>
        <dbReference type="ARBA" id="ARBA00022499"/>
    </source>
</evidence>
<dbReference type="GO" id="GO:0005789">
    <property type="term" value="C:endoplasmic reticulum membrane"/>
    <property type="evidence" value="ECO:0007669"/>
    <property type="project" value="UniProtKB-SubCell"/>
</dbReference>
<evidence type="ECO:0000256" key="1">
    <source>
        <dbReference type="ARBA" id="ARBA00002838"/>
    </source>
</evidence>
<comment type="caution">
    <text evidence="16">The sequence shown here is derived from an EMBL/GenBank/DDBJ whole genome shotgun (WGS) entry which is preliminary data.</text>
</comment>
<keyword evidence="8 15" id="KW-0732">Signal</keyword>
<keyword evidence="17" id="KW-1185">Reference proteome</keyword>
<comment type="similarity">
    <text evidence="3">Belongs to the TRAP-delta family.</text>
</comment>
<dbReference type="Pfam" id="PF05404">
    <property type="entry name" value="TRAP-delta"/>
    <property type="match status" value="1"/>
</dbReference>
<evidence type="ECO:0000256" key="8">
    <source>
        <dbReference type="ARBA" id="ARBA00022729"/>
    </source>
</evidence>
<dbReference type="InterPro" id="IPR008855">
    <property type="entry name" value="TRAP-delta"/>
</dbReference>
<dbReference type="PANTHER" id="PTHR12731">
    <property type="entry name" value="TRANSLOCON-ASSOCIATED PROTEIN, DELTA SUBUNIT"/>
    <property type="match status" value="1"/>
</dbReference>
<sequence length="169" mass="18526">MSALVRLAVFAVFLNFAASEGCTKPEITSVSYTTQDATIVTNIAFVSEFTFRCSGLPSDVPLYAEVGGSVFPAVHIGREKYQVSWTEEVGKARSGDYKVNVYDEEGYGNLRKAIRGNYEHTSPVEPLSTVIVNHPATYQGPWVNSEFMAAVLAALVWYLAFTAKSKLLL</sequence>
<evidence type="ECO:0000256" key="9">
    <source>
        <dbReference type="ARBA" id="ARBA00022824"/>
    </source>
</evidence>
<protein>
    <recommendedName>
        <fullName evidence="5">Translocon-associated protein subunit delta</fullName>
    </recommendedName>
    <alternativeName>
        <fullName evidence="14">Signal sequence receptor subunit delta</fullName>
    </alternativeName>
</protein>
<keyword evidence="11" id="KW-1133">Transmembrane helix</keyword>
<gene>
    <name evidence="16" type="ORF">AAG570_008374</name>
</gene>
<reference evidence="16 17" key="1">
    <citation type="submission" date="2024-07" db="EMBL/GenBank/DDBJ databases">
        <title>Chromosome-level genome assembly of the water stick insect Ranatra chinensis (Heteroptera: Nepidae).</title>
        <authorList>
            <person name="Liu X."/>
        </authorList>
    </citation>
    <scope>NUCLEOTIDE SEQUENCE [LARGE SCALE GENOMIC DNA]</scope>
    <source>
        <strain evidence="16">Cailab_2021Rc</strain>
        <tissue evidence="16">Muscle</tissue>
    </source>
</reference>
<comment type="subcellular location">
    <subcellularLocation>
        <location evidence="2">Endoplasmic reticulum membrane</location>
        <topology evidence="2">Single-pass type I membrane protein</topology>
    </subcellularLocation>
</comment>
<keyword evidence="7" id="KW-0812">Transmembrane</keyword>
<evidence type="ECO:0000256" key="3">
    <source>
        <dbReference type="ARBA" id="ARBA00009294"/>
    </source>
</evidence>
<proteinExistence type="inferred from homology"/>
<evidence type="ECO:0000256" key="11">
    <source>
        <dbReference type="ARBA" id="ARBA00022989"/>
    </source>
</evidence>
<keyword evidence="13" id="KW-1015">Disulfide bond</keyword>
<evidence type="ECO:0000256" key="7">
    <source>
        <dbReference type="ARBA" id="ARBA00022692"/>
    </source>
</evidence>
<evidence type="ECO:0000256" key="14">
    <source>
        <dbReference type="ARBA" id="ARBA00031791"/>
    </source>
</evidence>
<dbReference type="Proteomes" id="UP001558652">
    <property type="component" value="Unassembled WGS sequence"/>
</dbReference>
<dbReference type="PANTHER" id="PTHR12731:SF1">
    <property type="entry name" value="TRANSLOCON-ASSOCIATED PROTEIN SUBUNIT DELTA"/>
    <property type="match status" value="1"/>
</dbReference>
<evidence type="ECO:0000313" key="17">
    <source>
        <dbReference type="Proteomes" id="UP001558652"/>
    </source>
</evidence>
<evidence type="ECO:0000256" key="12">
    <source>
        <dbReference type="ARBA" id="ARBA00023136"/>
    </source>
</evidence>
<evidence type="ECO:0000256" key="4">
    <source>
        <dbReference type="ARBA" id="ARBA00011819"/>
    </source>
</evidence>